<accession>A0A9Q1BNJ2</accession>
<keyword evidence="2" id="KW-0233">DNA recombination</keyword>
<organism evidence="3 4">
    <name type="scientific">Holothuria leucospilota</name>
    <name type="common">Black long sea cucumber</name>
    <name type="synonym">Mertensiothuria leucospilota</name>
    <dbReference type="NCBI Taxonomy" id="206669"/>
    <lineage>
        <taxon>Eukaryota</taxon>
        <taxon>Metazoa</taxon>
        <taxon>Echinodermata</taxon>
        <taxon>Eleutherozoa</taxon>
        <taxon>Echinozoa</taxon>
        <taxon>Holothuroidea</taxon>
        <taxon>Aspidochirotacea</taxon>
        <taxon>Aspidochirotida</taxon>
        <taxon>Holothuriidae</taxon>
        <taxon>Holothuria</taxon>
    </lineage>
</organism>
<evidence type="ECO:0008006" key="5">
    <source>
        <dbReference type="Google" id="ProtNLM"/>
    </source>
</evidence>
<reference evidence="3" key="1">
    <citation type="submission" date="2021-10" db="EMBL/GenBank/DDBJ databases">
        <title>Tropical sea cucumber genome reveals ecological adaptation and Cuvierian tubules defense mechanism.</title>
        <authorList>
            <person name="Chen T."/>
        </authorList>
    </citation>
    <scope>NUCLEOTIDE SEQUENCE</scope>
    <source>
        <strain evidence="3">Nanhai2018</strain>
        <tissue evidence="3">Muscle</tissue>
    </source>
</reference>
<dbReference type="Gene3D" id="1.10.150.130">
    <property type="match status" value="1"/>
</dbReference>
<name>A0A9Q1BNJ2_HOLLE</name>
<dbReference type="Gene3D" id="1.10.443.10">
    <property type="entry name" value="Intergrase catalytic core"/>
    <property type="match status" value="1"/>
</dbReference>
<dbReference type="Proteomes" id="UP001152320">
    <property type="component" value="Chromosome 14"/>
</dbReference>
<dbReference type="GO" id="GO:0006310">
    <property type="term" value="P:DNA recombination"/>
    <property type="evidence" value="ECO:0007669"/>
    <property type="project" value="UniProtKB-KW"/>
</dbReference>
<dbReference type="InterPro" id="IPR010998">
    <property type="entry name" value="Integrase_recombinase_N"/>
</dbReference>
<evidence type="ECO:0000313" key="4">
    <source>
        <dbReference type="Proteomes" id="UP001152320"/>
    </source>
</evidence>
<dbReference type="EMBL" id="JAIZAY010000014">
    <property type="protein sequence ID" value="KAJ8029781.1"/>
    <property type="molecule type" value="Genomic_DNA"/>
</dbReference>
<dbReference type="AlphaFoldDB" id="A0A9Q1BNJ2"/>
<evidence type="ECO:0000256" key="2">
    <source>
        <dbReference type="ARBA" id="ARBA00023172"/>
    </source>
</evidence>
<evidence type="ECO:0000313" key="3">
    <source>
        <dbReference type="EMBL" id="KAJ8029781.1"/>
    </source>
</evidence>
<dbReference type="GO" id="GO:0015074">
    <property type="term" value="P:DNA integration"/>
    <property type="evidence" value="ECO:0007669"/>
    <property type="project" value="InterPro"/>
</dbReference>
<gene>
    <name evidence="3" type="ORF">HOLleu_29264</name>
</gene>
<proteinExistence type="predicted"/>
<sequence>MFHFRESLHIRGVSPRAAKIILAAWRPSTRKQYSVYLSRWLLFCGKRSLDPLQATVNSVLDFLVDLYDSGLGYSGINIARSMLSSFLVVPRDTGKEILIKKFLKGVFELRTPQPRYHSIWDVSVVLDYIRTLGPNNELTLQFLTYKTVILTALIPAQRVQTLRYLDLSHLRKTDESFCFFIVDKVKQTRPGHVGLEVIFSKYHNDERICVYSALEAYIEKTRTLRHKSNLFISYRKPNGPVGTETISRWIKAVLAPSGVNTNIFKAHSTRAASTSAASTKCVPVQKILNTAGWSNAKTFAMFYKKKVESHDNAFASSLLQK</sequence>
<dbReference type="SUPFAM" id="SSF56349">
    <property type="entry name" value="DNA breaking-rejoining enzymes"/>
    <property type="match status" value="1"/>
</dbReference>
<dbReference type="PANTHER" id="PTHR35617:SF3">
    <property type="entry name" value="CORE-BINDING (CB) DOMAIN-CONTAINING PROTEIN"/>
    <property type="match status" value="1"/>
</dbReference>
<dbReference type="PANTHER" id="PTHR35617">
    <property type="entry name" value="PHAGE_INTEGRASE DOMAIN-CONTAINING PROTEIN"/>
    <property type="match status" value="1"/>
</dbReference>
<evidence type="ECO:0000256" key="1">
    <source>
        <dbReference type="ARBA" id="ARBA00023125"/>
    </source>
</evidence>
<protein>
    <recommendedName>
        <fullName evidence="5">Tyr recombinase domain-containing protein</fullName>
    </recommendedName>
</protein>
<dbReference type="InterPro" id="IPR013762">
    <property type="entry name" value="Integrase-like_cat_sf"/>
</dbReference>
<comment type="caution">
    <text evidence="3">The sequence shown here is derived from an EMBL/GenBank/DDBJ whole genome shotgun (WGS) entry which is preliminary data.</text>
</comment>
<dbReference type="OrthoDB" id="10064229at2759"/>
<dbReference type="InterPro" id="IPR011010">
    <property type="entry name" value="DNA_brk_join_enz"/>
</dbReference>
<keyword evidence="1" id="KW-0238">DNA-binding</keyword>
<dbReference type="GO" id="GO:0003677">
    <property type="term" value="F:DNA binding"/>
    <property type="evidence" value="ECO:0007669"/>
    <property type="project" value="UniProtKB-KW"/>
</dbReference>
<keyword evidence="4" id="KW-1185">Reference proteome</keyword>